<sequence length="77" mass="8356">MSDFDLTDAAKSILLAVHDAGDVDIYDLASSVGVGPRQVQERVRELDRAGLVVVSERGDRIVCTPAGDEQARRFQAQ</sequence>
<comment type="caution">
    <text evidence="1">The sequence shown here is derived from an EMBL/GenBank/DDBJ whole genome shotgun (WGS) entry which is preliminary data.</text>
</comment>
<dbReference type="RefSeq" id="WP_098075464.1">
    <property type="nucleotide sequence ID" value="NZ_PDEQ01000004.1"/>
</dbReference>
<proteinExistence type="predicted"/>
<name>A0A2A8CXV0_9BACT</name>
<accession>A0A2A8CXV0</accession>
<dbReference type="InterPro" id="IPR036390">
    <property type="entry name" value="WH_DNA-bd_sf"/>
</dbReference>
<dbReference type="AlphaFoldDB" id="A0A2A8CXV0"/>
<dbReference type="Gene3D" id="1.10.10.10">
    <property type="entry name" value="Winged helix-like DNA-binding domain superfamily/Winged helix DNA-binding domain"/>
    <property type="match status" value="1"/>
</dbReference>
<dbReference type="Proteomes" id="UP000220102">
    <property type="component" value="Unassembled WGS sequence"/>
</dbReference>
<organism evidence="1 2">
    <name type="scientific">Longibacter salinarum</name>
    <dbReference type="NCBI Taxonomy" id="1850348"/>
    <lineage>
        <taxon>Bacteria</taxon>
        <taxon>Pseudomonadati</taxon>
        <taxon>Rhodothermota</taxon>
        <taxon>Rhodothermia</taxon>
        <taxon>Rhodothermales</taxon>
        <taxon>Salisaetaceae</taxon>
        <taxon>Longibacter</taxon>
    </lineage>
</organism>
<evidence type="ECO:0000313" key="1">
    <source>
        <dbReference type="EMBL" id="PEN13542.1"/>
    </source>
</evidence>
<evidence type="ECO:0008006" key="3">
    <source>
        <dbReference type="Google" id="ProtNLM"/>
    </source>
</evidence>
<gene>
    <name evidence="1" type="ORF">CRI94_09525</name>
</gene>
<dbReference type="OrthoDB" id="1495505at2"/>
<reference evidence="1 2" key="1">
    <citation type="submission" date="2017-10" db="EMBL/GenBank/DDBJ databases">
        <title>Draft genome of Longibacter Salinarum.</title>
        <authorList>
            <person name="Goh K.M."/>
            <person name="Shamsir M.S."/>
            <person name="Lim S.W."/>
        </authorList>
    </citation>
    <scope>NUCLEOTIDE SEQUENCE [LARGE SCALE GENOMIC DNA]</scope>
    <source>
        <strain evidence="1 2">KCTC 52045</strain>
    </source>
</reference>
<protein>
    <recommendedName>
        <fullName evidence="3">AsnC family transcriptional regulator</fullName>
    </recommendedName>
</protein>
<keyword evidence="2" id="KW-1185">Reference proteome</keyword>
<evidence type="ECO:0000313" key="2">
    <source>
        <dbReference type="Proteomes" id="UP000220102"/>
    </source>
</evidence>
<dbReference type="SUPFAM" id="SSF46785">
    <property type="entry name" value="Winged helix' DNA-binding domain"/>
    <property type="match status" value="1"/>
</dbReference>
<dbReference type="EMBL" id="PDEQ01000004">
    <property type="protein sequence ID" value="PEN13542.1"/>
    <property type="molecule type" value="Genomic_DNA"/>
</dbReference>
<dbReference type="InterPro" id="IPR036388">
    <property type="entry name" value="WH-like_DNA-bd_sf"/>
</dbReference>